<keyword evidence="1" id="KW-0496">Mitochondrion</keyword>
<reference evidence="1" key="1">
    <citation type="journal article" date="2021" name="J. Appl. Phycol.">
        <title>Mitochondrial genome of the harmful algal bloom species Odontella regia (Mediophyceae, Bacillariophyta).</title>
        <authorList>
            <person name="Wang Y."/>
            <person name="Chen Y."/>
            <person name="Wang J."/>
            <person name="Liu F."/>
            <person name="Chen N."/>
        </authorList>
    </citation>
    <scope>NUCLEOTIDE SEQUENCE</scope>
</reference>
<dbReference type="AlphaFoldDB" id="A0A7T7A9U7"/>
<evidence type="ECO:0008006" key="2">
    <source>
        <dbReference type="Google" id="ProtNLM"/>
    </source>
</evidence>
<accession>A0A7T7A9U7</accession>
<name>A0A7T7A9U7_LITUN</name>
<dbReference type="EMBL" id="MW023083">
    <property type="protein sequence ID" value="QQJ94646.1"/>
    <property type="molecule type" value="Genomic_DNA"/>
</dbReference>
<organism evidence="1">
    <name type="scientific">Lithodesmium undulatum</name>
    <name type="common">Marine centric diatom</name>
    <dbReference type="NCBI Taxonomy" id="59812"/>
    <lineage>
        <taxon>Eukaryota</taxon>
        <taxon>Sar</taxon>
        <taxon>Stramenopiles</taxon>
        <taxon>Ochrophyta</taxon>
        <taxon>Bacillariophyta</taxon>
        <taxon>Mediophyceae</taxon>
        <taxon>Lithodesmiophycidae</taxon>
        <taxon>Lithodesmiales</taxon>
        <taxon>Lithodesmiaceae</taxon>
        <taxon>Lithodesmium</taxon>
    </lineage>
</organism>
<gene>
    <name evidence="1" type="primary">orf173</name>
</gene>
<dbReference type="GeneID" id="67132382"/>
<proteinExistence type="predicted"/>
<evidence type="ECO:0000313" key="1">
    <source>
        <dbReference type="EMBL" id="QQJ94646.1"/>
    </source>
</evidence>
<geneLocation type="mitochondrion" evidence="1"/>
<sequence length="173" mass="20942">MKLKKIDKKTNYNLFKFNILKSKLYMQSSFYNDFNLKLDNIEINLRQILKLIYEYHINNKLIFFINLPNIKSFKLKKHVKRTKHKFILKSLLLKKINSTNFIQPDLLIFFNSNVNELPLNILLQLNRPIIIFNMLSNIEYFDQYNNHSQINLIKNKKLKQFIISLICFIIKKN</sequence>
<dbReference type="RefSeq" id="YP_010139038.1">
    <property type="nucleotide sequence ID" value="NC_056903.1"/>
</dbReference>
<protein>
    <recommendedName>
        <fullName evidence="2">Ribosomal protein S2</fullName>
    </recommendedName>
</protein>